<accession>A0A2W2FS56</accession>
<dbReference type="PANTHER" id="PTHR43598:SF1">
    <property type="entry name" value="FORMATE DEHYDROGENASE-O MAJOR SUBUNIT"/>
    <property type="match status" value="1"/>
</dbReference>
<dbReference type="AlphaFoldDB" id="A0A2W2FS56"/>
<dbReference type="EMBL" id="POUA01000328">
    <property type="protein sequence ID" value="PZG31345.1"/>
    <property type="molecule type" value="Genomic_DNA"/>
</dbReference>
<evidence type="ECO:0000259" key="9">
    <source>
        <dbReference type="Pfam" id="PF01568"/>
    </source>
</evidence>
<keyword evidence="5" id="KW-0479">Metal-binding</keyword>
<evidence type="ECO:0000313" key="10">
    <source>
        <dbReference type="EMBL" id="PZG31345.1"/>
    </source>
</evidence>
<comment type="similarity">
    <text evidence="3">Belongs to the prokaryotic molybdopterin-containing oxidoreductase family.</text>
</comment>
<dbReference type="CDD" id="cd02792">
    <property type="entry name" value="MopB_CT_Formate-Dh-Na-like"/>
    <property type="match status" value="1"/>
</dbReference>
<feature type="domain" description="Molybdopterin oxidoreductase" evidence="8">
    <location>
        <begin position="15"/>
        <end position="409"/>
    </location>
</feature>
<dbReference type="InterPro" id="IPR009010">
    <property type="entry name" value="Asp_de-COase-like_dom_sf"/>
</dbReference>
<feature type="domain" description="Molybdopterin oxidoreductase" evidence="8">
    <location>
        <begin position="441"/>
        <end position="484"/>
    </location>
</feature>
<keyword evidence="4" id="KW-0004">4Fe-4S</keyword>
<organism evidence="10 11">
    <name type="scientific">Spongiactinospora gelatinilytica</name>
    <dbReference type="NCBI Taxonomy" id="2666298"/>
    <lineage>
        <taxon>Bacteria</taxon>
        <taxon>Bacillati</taxon>
        <taxon>Actinomycetota</taxon>
        <taxon>Actinomycetes</taxon>
        <taxon>Streptosporangiales</taxon>
        <taxon>Streptosporangiaceae</taxon>
        <taxon>Spongiactinospora</taxon>
    </lineage>
</organism>
<gene>
    <name evidence="10" type="ORF">C1I98_30220</name>
</gene>
<proteinExistence type="inferred from homology"/>
<dbReference type="InterPro" id="IPR006656">
    <property type="entry name" value="Mopterin_OxRdtase"/>
</dbReference>
<feature type="region of interest" description="Disordered" evidence="7">
    <location>
        <begin position="133"/>
        <end position="183"/>
    </location>
</feature>
<evidence type="ECO:0000256" key="6">
    <source>
        <dbReference type="ARBA" id="ARBA00023002"/>
    </source>
</evidence>
<feature type="compositionally biased region" description="Basic and acidic residues" evidence="7">
    <location>
        <begin position="143"/>
        <end position="153"/>
    </location>
</feature>
<dbReference type="GO" id="GO:0030151">
    <property type="term" value="F:molybdenum ion binding"/>
    <property type="evidence" value="ECO:0007669"/>
    <property type="project" value="TreeGrafter"/>
</dbReference>
<protein>
    <submittedName>
        <fullName evidence="10">Formate dehydrogenase</fullName>
    </submittedName>
</protein>
<reference evidence="10 11" key="1">
    <citation type="submission" date="2018-01" db="EMBL/GenBank/DDBJ databases">
        <title>Draft genome sequence of Sphaerisporangium sp. 7K107.</title>
        <authorList>
            <person name="Sahin N."/>
            <person name="Saygin H."/>
            <person name="Ay H."/>
        </authorList>
    </citation>
    <scope>NUCLEOTIDE SEQUENCE [LARGE SCALE GENOMIC DNA]</scope>
    <source>
        <strain evidence="10 11">7K107</strain>
    </source>
</reference>
<dbReference type="GO" id="GO:0051539">
    <property type="term" value="F:4 iron, 4 sulfur cluster binding"/>
    <property type="evidence" value="ECO:0007669"/>
    <property type="project" value="UniProtKB-KW"/>
</dbReference>
<dbReference type="Proteomes" id="UP000248544">
    <property type="component" value="Unassembled WGS sequence"/>
</dbReference>
<evidence type="ECO:0000256" key="7">
    <source>
        <dbReference type="SAM" id="MobiDB-lite"/>
    </source>
</evidence>
<dbReference type="SUPFAM" id="SSF53706">
    <property type="entry name" value="Formate dehydrogenase/DMSO reductase, domains 1-3"/>
    <property type="match status" value="1"/>
</dbReference>
<dbReference type="NCBIfam" id="NF041513">
    <property type="entry name" value="formate_DH_Act"/>
    <property type="match status" value="1"/>
</dbReference>
<dbReference type="Gene3D" id="3.40.228.10">
    <property type="entry name" value="Dimethylsulfoxide Reductase, domain 2"/>
    <property type="match status" value="2"/>
</dbReference>
<evidence type="ECO:0000256" key="1">
    <source>
        <dbReference type="ARBA" id="ARBA00001966"/>
    </source>
</evidence>
<evidence type="ECO:0000256" key="5">
    <source>
        <dbReference type="ARBA" id="ARBA00022723"/>
    </source>
</evidence>
<dbReference type="Pfam" id="PF00384">
    <property type="entry name" value="Molybdopterin"/>
    <property type="match status" value="2"/>
</dbReference>
<name>A0A2W2FS56_9ACTN</name>
<dbReference type="PANTHER" id="PTHR43598">
    <property type="entry name" value="TUNGSTEN-CONTAINING FORMYLMETHANOFURAN DEHYDROGENASE 2 SUBUNIT B"/>
    <property type="match status" value="1"/>
</dbReference>
<dbReference type="GO" id="GO:0009055">
    <property type="term" value="F:electron transfer activity"/>
    <property type="evidence" value="ECO:0007669"/>
    <property type="project" value="TreeGrafter"/>
</dbReference>
<dbReference type="GO" id="GO:0043546">
    <property type="term" value="F:molybdopterin cofactor binding"/>
    <property type="evidence" value="ECO:0007669"/>
    <property type="project" value="InterPro"/>
</dbReference>
<dbReference type="Gene3D" id="2.40.40.20">
    <property type="match status" value="1"/>
</dbReference>
<comment type="cofactor">
    <cofactor evidence="1">
        <name>[4Fe-4S] cluster</name>
        <dbReference type="ChEBI" id="CHEBI:49883"/>
    </cofactor>
</comment>
<evidence type="ECO:0000259" key="8">
    <source>
        <dbReference type="Pfam" id="PF00384"/>
    </source>
</evidence>
<keyword evidence="4" id="KW-0408">Iron</keyword>
<sequence length="866" mass="95017">MGASFGRGGATTFQQDLVNSDCIVIQGSNMAECHPVGFQWVMEAKARGAKVFHIDPRFTRTSAMADAHLPIRAGSDIVLLGALINHVLKGAHDFREYVLAYTNASAIISEDFRDTEDLDGLFSGFQADNASYDPASWSYEGEDVPREREEQARGGRVHAGSASADQYGSGGPSAHPTPHTDPTLTDRRCVYQLLAYHFARYTPKLVEELCGIPRADFQRLANAIVANSGRERTTAWVYSVGWTQHTVGAQYIRAASILQLLLGNIGRPGGGILALRGHASIQGSTDIPTLFNILPGYMPMPHAELHETLEDYLGYAAGDTGFWGNKRSYLVSLLKAWWGDSATADNDFRFGYMPRITGDHGTYATVFGQIDGTVKGYFVIGENPAVGSAGGRAQRLGLANLDWLVVRDLVPIETATFWKDGPEIETGELRTADIGTEVFFLPAASHVEKEGTFTQTQRLLQWREKAVEPPGDCRSDLWFYYHLGKLLRERAGDTEMDAPLRDLTWDYPEEGEHADPSAEAVLREINGTGPDGRALSSYLDLAPDGSTRCGCWIYCGVFADEVNQAARRKPGREQSLVAPEWGWAWPLNRRILYNRASADPQGRPWSERKSYIVWDPDRREWTGPDVPDFEKDKPPDYVPPPGATAQAAIAGDAPFIMQTDGKGWLFAPAGLADGPLPTHYEPDESPVPNTLYGTRASPARKTYRRPDNPANPVAGTRFPYVLTTYRLTEHHTAGGMSRSLAHLAELQPEMFCEVSPQLAAELGLDNGGWATIITSRAAIEARVLVSARVRPLRVAGRTVHQIGVPYHWGWAGGGLVTGDAANDLLGIVLDPNVYIQESKAATCDVLPGRRPRGAALRALIEEYRRE</sequence>
<keyword evidence="4" id="KW-0411">Iron-sulfur</keyword>
<comment type="caution">
    <text evidence="10">The sequence shown here is derived from an EMBL/GenBank/DDBJ whole genome shotgun (WGS) entry which is preliminary data.</text>
</comment>
<evidence type="ECO:0000313" key="11">
    <source>
        <dbReference type="Proteomes" id="UP000248544"/>
    </source>
</evidence>
<dbReference type="GO" id="GO:0009061">
    <property type="term" value="P:anaerobic respiration"/>
    <property type="evidence" value="ECO:0007669"/>
    <property type="project" value="TreeGrafter"/>
</dbReference>
<dbReference type="SUPFAM" id="SSF50692">
    <property type="entry name" value="ADC-like"/>
    <property type="match status" value="1"/>
</dbReference>
<dbReference type="InterPro" id="IPR006657">
    <property type="entry name" value="MoPterin_dinucl-bd_dom"/>
</dbReference>
<dbReference type="InterPro" id="IPR048158">
    <property type="entry name" value="Formate_DH_Act"/>
</dbReference>
<evidence type="ECO:0000256" key="4">
    <source>
        <dbReference type="ARBA" id="ARBA00022485"/>
    </source>
</evidence>
<comment type="subcellular location">
    <subcellularLocation>
        <location evidence="2">Cell envelope</location>
    </subcellularLocation>
</comment>
<dbReference type="GO" id="GO:0030313">
    <property type="term" value="C:cell envelope"/>
    <property type="evidence" value="ECO:0007669"/>
    <property type="project" value="UniProtKB-SubCell"/>
</dbReference>
<evidence type="ECO:0000256" key="3">
    <source>
        <dbReference type="ARBA" id="ARBA00010312"/>
    </source>
</evidence>
<dbReference type="Gene3D" id="3.40.50.740">
    <property type="match status" value="1"/>
</dbReference>
<evidence type="ECO:0000256" key="2">
    <source>
        <dbReference type="ARBA" id="ARBA00004196"/>
    </source>
</evidence>
<dbReference type="Pfam" id="PF01568">
    <property type="entry name" value="Molydop_binding"/>
    <property type="match status" value="1"/>
</dbReference>
<keyword evidence="6" id="KW-0560">Oxidoreductase</keyword>
<keyword evidence="11" id="KW-1185">Reference proteome</keyword>
<dbReference type="GO" id="GO:0016491">
    <property type="term" value="F:oxidoreductase activity"/>
    <property type="evidence" value="ECO:0007669"/>
    <property type="project" value="UniProtKB-KW"/>
</dbReference>
<feature type="domain" description="Molybdopterin dinucleotide-binding" evidence="9">
    <location>
        <begin position="720"/>
        <end position="832"/>
    </location>
</feature>